<gene>
    <name evidence="2" type="ORF">TbgDal_X13860</name>
</gene>
<feature type="compositionally biased region" description="Polar residues" evidence="1">
    <location>
        <begin position="541"/>
        <end position="551"/>
    </location>
</feature>
<dbReference type="Gene3D" id="2.60.120.590">
    <property type="entry name" value="Alpha-ketoglutarate-dependent dioxygenase AlkB-like"/>
    <property type="match status" value="1"/>
</dbReference>
<feature type="compositionally biased region" description="Polar residues" evidence="1">
    <location>
        <begin position="570"/>
        <end position="581"/>
    </location>
</feature>
<dbReference type="VEuPathDB" id="TriTrypDB:Tbg972.10.13860"/>
<dbReference type="RefSeq" id="XP_011778553.1">
    <property type="nucleotide sequence ID" value="XM_011780251.1"/>
</dbReference>
<sequence length="645" mass="72209">MRCARFYLIQWRHTVAAGTAAPPRRKRQFNMKEGVREPRPPRSTEVSASPATVSTPYRSPRGLTRPLSQREEYRAFQQQQHEALCNRGIPGEWMTPLPSRVGIDEHGYEAPRVTKEERRTMLQQALERNAASVVEFTDGGESDIETHGMSSSDFHSRDGWTTIPKESALYSNICARDELQSRARHNSWSLSHLRGHERETGNLATPGSSAESMDKDCVSVASEDVIDASRRRRHQDEGSYTNVLGGDLLEPNFESIGQPRSTYGMRKLFVAGLTGYEGMITKGEEALICGELMLLLQDRRAAYIAEETRYCVNLYEKELGIPGKDTLAFAMDRAPTLQAVLERFFHLGIIPSLPNICQVNEMIGNFSGYPVHKKPHTVGPYVGIMNLVSTTVMHMQHVDSPWFPRIHMSPRSLFIVEQPCLGEYKMGYKQTHQPFHAFEYATRVSKDYRIEVMFATVEVSHMRCLREAVGLTDYARVKQLDGGGSDGVPRRQEPQLTETASSKSCVTRSGEENDMSLFVGSADRWIERLQRQLHAAEVDNRGSSGRETASVQGPCHDGNLLREQLLATGSIGSKSRPFETSNAAEEEGRGAAAENGGGANQSRRRIMALKARYELAKKLREERGPEVSSGMRVIKGHSPLEKPRL</sequence>
<feature type="compositionally biased region" description="Basic and acidic residues" evidence="1">
    <location>
        <begin position="33"/>
        <end position="42"/>
    </location>
</feature>
<feature type="region of interest" description="Disordered" evidence="1">
    <location>
        <begin position="536"/>
        <end position="556"/>
    </location>
</feature>
<feature type="region of interest" description="Disordered" evidence="1">
    <location>
        <begin position="480"/>
        <end position="508"/>
    </location>
</feature>
<accession>D0A4U5</accession>
<evidence type="ECO:0000313" key="2">
    <source>
        <dbReference type="EMBL" id="CBH16289.1"/>
    </source>
</evidence>
<organism evidence="2 3">
    <name type="scientific">Trypanosoma brucei gambiense (strain MHOM/CI/86/DAL972)</name>
    <dbReference type="NCBI Taxonomy" id="679716"/>
    <lineage>
        <taxon>Eukaryota</taxon>
        <taxon>Discoba</taxon>
        <taxon>Euglenozoa</taxon>
        <taxon>Kinetoplastea</taxon>
        <taxon>Metakinetoplastina</taxon>
        <taxon>Trypanosomatida</taxon>
        <taxon>Trypanosomatidae</taxon>
        <taxon>Trypanosoma</taxon>
    </lineage>
</organism>
<feature type="region of interest" description="Disordered" evidence="1">
    <location>
        <begin position="18"/>
        <end position="66"/>
    </location>
</feature>
<dbReference type="GeneID" id="23864589"/>
<dbReference type="KEGG" id="tbg:TbgDal_X13860"/>
<evidence type="ECO:0000256" key="1">
    <source>
        <dbReference type="SAM" id="MobiDB-lite"/>
    </source>
</evidence>
<feature type="compositionally biased region" description="Polar residues" evidence="1">
    <location>
        <begin position="494"/>
        <end position="507"/>
    </location>
</feature>
<feature type="region of interest" description="Disordered" evidence="1">
    <location>
        <begin position="619"/>
        <end position="645"/>
    </location>
</feature>
<proteinExistence type="predicted"/>
<feature type="compositionally biased region" description="Polar residues" evidence="1">
    <location>
        <begin position="44"/>
        <end position="57"/>
    </location>
</feature>
<reference evidence="3" key="1">
    <citation type="journal article" date="2010" name="PLoS Negl. Trop. Dis.">
        <title>The genome sequence of Trypanosoma brucei gambiense, causative agent of chronic human african trypanosomiasis.</title>
        <authorList>
            <person name="Jackson A.P."/>
            <person name="Sanders M."/>
            <person name="Berry A."/>
            <person name="McQuillan J."/>
            <person name="Aslett M.A."/>
            <person name="Quail M.A."/>
            <person name="Chukualim B."/>
            <person name="Capewell P."/>
            <person name="MacLeod A."/>
            <person name="Melville S.E."/>
            <person name="Gibson W."/>
            <person name="Barry J.D."/>
            <person name="Berriman M."/>
            <person name="Hertz-Fowler C."/>
        </authorList>
    </citation>
    <scope>NUCLEOTIDE SEQUENCE [LARGE SCALE GENOMIC DNA]</scope>
    <source>
        <strain evidence="3">MHOM/CI/86/DAL972</strain>
    </source>
</reference>
<dbReference type="AlphaFoldDB" id="D0A4U5"/>
<dbReference type="OrthoDB" id="271736at2759"/>
<dbReference type="EMBL" id="FN554973">
    <property type="protein sequence ID" value="CBH16289.1"/>
    <property type="molecule type" value="Genomic_DNA"/>
</dbReference>
<evidence type="ECO:0000313" key="3">
    <source>
        <dbReference type="Proteomes" id="UP000002316"/>
    </source>
</evidence>
<dbReference type="InterPro" id="IPR037151">
    <property type="entry name" value="AlkB-like_sf"/>
</dbReference>
<protein>
    <submittedName>
        <fullName evidence="2">Uncharacterized protein</fullName>
    </submittedName>
</protein>
<name>D0A4U5_TRYB9</name>
<dbReference type="Proteomes" id="UP000002316">
    <property type="component" value="Chromosome 10"/>
</dbReference>
<feature type="region of interest" description="Disordered" evidence="1">
    <location>
        <begin position="568"/>
        <end position="603"/>
    </location>
</feature>